<dbReference type="InterPro" id="IPR036390">
    <property type="entry name" value="WH_DNA-bd_sf"/>
</dbReference>
<dbReference type="PANTHER" id="PTHR18964">
    <property type="entry name" value="ROK (REPRESSOR, ORF, KINASE) FAMILY"/>
    <property type="match status" value="1"/>
</dbReference>
<organism evidence="4 5">
    <name type="scientific">Lachnotalea glycerini</name>
    <dbReference type="NCBI Taxonomy" id="1763509"/>
    <lineage>
        <taxon>Bacteria</taxon>
        <taxon>Bacillati</taxon>
        <taxon>Bacillota</taxon>
        <taxon>Clostridia</taxon>
        <taxon>Lachnospirales</taxon>
        <taxon>Lachnospiraceae</taxon>
        <taxon>Lachnotalea</taxon>
    </lineage>
</organism>
<dbReference type="SUPFAM" id="SSF46785">
    <property type="entry name" value="Winged helix' DNA-binding domain"/>
    <property type="match status" value="1"/>
</dbReference>
<keyword evidence="3" id="KW-0859">Xylose metabolism</keyword>
<keyword evidence="4" id="KW-0418">Kinase</keyword>
<proteinExistence type="inferred from homology"/>
<dbReference type="Gene3D" id="3.30.420.40">
    <property type="match status" value="2"/>
</dbReference>
<dbReference type="Pfam" id="PF00480">
    <property type="entry name" value="ROK"/>
    <property type="match status" value="1"/>
</dbReference>
<dbReference type="AlphaFoldDB" id="A0A318EJC4"/>
<evidence type="ECO:0000313" key="4">
    <source>
        <dbReference type="EMBL" id="PXV87720.1"/>
    </source>
</evidence>
<evidence type="ECO:0000256" key="3">
    <source>
        <dbReference type="ARBA" id="ARBA00022629"/>
    </source>
</evidence>
<dbReference type="InterPro" id="IPR043129">
    <property type="entry name" value="ATPase_NBD"/>
</dbReference>
<name>A0A318EJC4_9FIRM</name>
<dbReference type="InterPro" id="IPR036388">
    <property type="entry name" value="WH-like_DNA-bd_sf"/>
</dbReference>
<comment type="similarity">
    <text evidence="2">Belongs to the ROK (NagC/XylR) family.</text>
</comment>
<evidence type="ECO:0000256" key="1">
    <source>
        <dbReference type="ARBA" id="ARBA00002486"/>
    </source>
</evidence>
<comment type="function">
    <text evidence="1">Transcriptional repressor of xylose-utilizing enzymes.</text>
</comment>
<accession>A0A318EJC4</accession>
<evidence type="ECO:0000256" key="2">
    <source>
        <dbReference type="ARBA" id="ARBA00006479"/>
    </source>
</evidence>
<gene>
    <name evidence="4" type="ORF">C8E03_10910</name>
</gene>
<dbReference type="SUPFAM" id="SSF53067">
    <property type="entry name" value="Actin-like ATPase domain"/>
    <property type="match status" value="1"/>
</dbReference>
<dbReference type="Proteomes" id="UP000247523">
    <property type="component" value="Unassembled WGS sequence"/>
</dbReference>
<dbReference type="GO" id="GO:0016301">
    <property type="term" value="F:kinase activity"/>
    <property type="evidence" value="ECO:0007669"/>
    <property type="project" value="UniProtKB-KW"/>
</dbReference>
<dbReference type="Gene3D" id="1.10.10.10">
    <property type="entry name" value="Winged helix-like DNA-binding domain superfamily/Winged helix DNA-binding domain"/>
    <property type="match status" value="1"/>
</dbReference>
<protein>
    <submittedName>
        <fullName evidence="4">Putative NBD/HSP70 family sugar kinase</fullName>
    </submittedName>
</protein>
<dbReference type="InterPro" id="IPR000600">
    <property type="entry name" value="ROK"/>
</dbReference>
<dbReference type="GO" id="GO:0042732">
    <property type="term" value="P:D-xylose metabolic process"/>
    <property type="evidence" value="ECO:0007669"/>
    <property type="project" value="UniProtKB-KW"/>
</dbReference>
<reference evidence="4 5" key="1">
    <citation type="submission" date="2018-05" db="EMBL/GenBank/DDBJ databases">
        <title>Genomic Encyclopedia of Type Strains, Phase IV (KMG-IV): sequencing the most valuable type-strain genomes for metagenomic binning, comparative biology and taxonomic classification.</title>
        <authorList>
            <person name="Goeker M."/>
        </authorList>
    </citation>
    <scope>NUCLEOTIDE SEQUENCE [LARGE SCALE GENOMIC DNA]</scope>
    <source>
        <strain evidence="4 5">DSM 28816</strain>
    </source>
</reference>
<evidence type="ECO:0000313" key="5">
    <source>
        <dbReference type="Proteomes" id="UP000247523"/>
    </source>
</evidence>
<sequence length="377" mass="42314">MNIFDIKQKNRDKIYFYIRKKKMATKQDIAYDLQLSLPTVTQNLEYLVEQGMIGAECKVANKAGGRNPVAYSYISDAKVAIGLDITRHHIKSIIVDLDGNVIKYIYKRQNYRRDDEYLKLLGEAVEEIIESVKLNRSKILGVSIAVPGLVNHEEGYVIQGRVIDNDGMSCEEFSKYISYPTRLIHDSYASGFSEIWMSTEIHNAFYFSLCDSVGGCVLLNDNVYLGDGLYSGEVGHLNLIPDGGQCYCGQKGCLDVYCNAEVLSSHTDCDLNLFFSKLEQGDEEMQKVWDQYLEHLAMAVTDIRMLFGCTVILGGYVGAHMKAYMPLLCEKVDARGPFGESSKSFLIPCKNEIESVATGAALFFVDEFLNDISKEVL</sequence>
<dbReference type="PANTHER" id="PTHR18964:SF149">
    <property type="entry name" value="BIFUNCTIONAL UDP-N-ACETYLGLUCOSAMINE 2-EPIMERASE_N-ACETYLMANNOSAMINE KINASE"/>
    <property type="match status" value="1"/>
</dbReference>
<dbReference type="EMBL" id="QICS01000009">
    <property type="protein sequence ID" value="PXV87720.1"/>
    <property type="molecule type" value="Genomic_DNA"/>
</dbReference>
<keyword evidence="4" id="KW-0808">Transferase</keyword>
<keyword evidence="3" id="KW-0119">Carbohydrate metabolism</keyword>
<comment type="caution">
    <text evidence="4">The sequence shown here is derived from an EMBL/GenBank/DDBJ whole genome shotgun (WGS) entry which is preliminary data.</text>
</comment>